<evidence type="ECO:0000313" key="2">
    <source>
        <dbReference type="EMBL" id="QDV09526.1"/>
    </source>
</evidence>
<evidence type="ECO:0000313" key="3">
    <source>
        <dbReference type="Proteomes" id="UP000320390"/>
    </source>
</evidence>
<keyword evidence="1" id="KW-1133">Transmembrane helix</keyword>
<proteinExistence type="predicted"/>
<protein>
    <submittedName>
        <fullName evidence="2">NADH:ubiquinone oxidoreductase subunit M</fullName>
    </submittedName>
</protein>
<name>A0A518EZL2_9BACT</name>
<dbReference type="EMBL" id="CP036434">
    <property type="protein sequence ID" value="QDV09526.1"/>
    <property type="molecule type" value="Genomic_DNA"/>
</dbReference>
<reference evidence="2 3" key="1">
    <citation type="submission" date="2019-02" db="EMBL/GenBank/DDBJ databases">
        <title>Deep-cultivation of Planctomycetes and their phenomic and genomic characterization uncovers novel biology.</title>
        <authorList>
            <person name="Wiegand S."/>
            <person name="Jogler M."/>
            <person name="Boedeker C."/>
            <person name="Pinto D."/>
            <person name="Vollmers J."/>
            <person name="Rivas-Marin E."/>
            <person name="Kohn T."/>
            <person name="Peeters S.H."/>
            <person name="Heuer A."/>
            <person name="Rast P."/>
            <person name="Oberbeckmann S."/>
            <person name="Bunk B."/>
            <person name="Jeske O."/>
            <person name="Meyerdierks A."/>
            <person name="Storesund J.E."/>
            <person name="Kallscheuer N."/>
            <person name="Luecker S."/>
            <person name="Lage O.M."/>
            <person name="Pohl T."/>
            <person name="Merkel B.J."/>
            <person name="Hornburger P."/>
            <person name="Mueller R.-W."/>
            <person name="Bruemmer F."/>
            <person name="Labrenz M."/>
            <person name="Spormann A.M."/>
            <person name="Op den Camp H."/>
            <person name="Overmann J."/>
            <person name="Amann R."/>
            <person name="Jetten M.S.M."/>
            <person name="Mascher T."/>
            <person name="Medema M.H."/>
            <person name="Devos D.P."/>
            <person name="Kaster A.-K."/>
            <person name="Ovreas L."/>
            <person name="Rohde M."/>
            <person name="Galperin M.Y."/>
            <person name="Jogler C."/>
        </authorList>
    </citation>
    <scope>NUCLEOTIDE SEQUENCE [LARGE SCALE GENOMIC DNA]</scope>
    <source>
        <strain evidence="2 3">Poly30</strain>
    </source>
</reference>
<keyword evidence="1" id="KW-0812">Transmembrane</keyword>
<keyword evidence="3" id="KW-1185">Reference proteome</keyword>
<sequence>MNSITPALVTLFLMGLGSVLSRHASRGESRSVGAALGGLALVAAIASAFVDLQGSTNSAFGGLLLLDSATDSMLPTLAAMGLGLVLGMPINESGHRTVSQSLGLPALALVSLLVNQLGTIVLLDILIAVVAIRATTPRARLVQGLVRFIGIGFVVAGLLRLPFDQWFGPLGEAAAGIDGVAAMLMVIGVALQIGVGPGSLALRAAFCDGLTGRGILSALPFGGMALLLRVVGGAFSRSASHGETHVALLALFVCALLTASMVLIQKSASHALALLIATVNAVAMAGLIGSDLGASVGGELLWAATLLAGTGLALALLALHARHGRLPIVRFAGFYRDSRQLGALVLFFAVALGGLPGTLTFAAVDLVLHGDVSGHLDTLVIGAIAVAVTGYASVQLAFKLLFGPPAYDGRVDGMPLLGRERWALLPMAILLLVAGLFPSLIPVVRQAPWDANEVHEHSTEHASMPKRAERLVVDLKLEMDHGAEDLEVGER</sequence>
<feature type="transmembrane region" description="Helical" evidence="1">
    <location>
        <begin position="422"/>
        <end position="441"/>
    </location>
</feature>
<feature type="transmembrane region" description="Helical" evidence="1">
    <location>
        <begin position="144"/>
        <end position="161"/>
    </location>
</feature>
<feature type="transmembrane region" description="Helical" evidence="1">
    <location>
        <begin position="271"/>
        <end position="288"/>
    </location>
</feature>
<organism evidence="2 3">
    <name type="scientific">Saltatorellus ferox</name>
    <dbReference type="NCBI Taxonomy" id="2528018"/>
    <lineage>
        <taxon>Bacteria</taxon>
        <taxon>Pseudomonadati</taxon>
        <taxon>Planctomycetota</taxon>
        <taxon>Planctomycetia</taxon>
        <taxon>Planctomycetia incertae sedis</taxon>
        <taxon>Saltatorellus</taxon>
    </lineage>
</organism>
<dbReference type="RefSeq" id="WP_145204035.1">
    <property type="nucleotide sequence ID" value="NZ_CP036434.1"/>
</dbReference>
<feature type="transmembrane region" description="Helical" evidence="1">
    <location>
        <begin position="379"/>
        <end position="402"/>
    </location>
</feature>
<accession>A0A518EZL2</accession>
<dbReference type="OrthoDB" id="9768329at2"/>
<feature type="transmembrane region" description="Helical" evidence="1">
    <location>
        <begin position="214"/>
        <end position="232"/>
    </location>
</feature>
<feature type="transmembrane region" description="Helical" evidence="1">
    <location>
        <begin position="300"/>
        <end position="320"/>
    </location>
</feature>
<dbReference type="Proteomes" id="UP000320390">
    <property type="component" value="Chromosome"/>
</dbReference>
<feature type="transmembrane region" description="Helical" evidence="1">
    <location>
        <begin position="106"/>
        <end position="132"/>
    </location>
</feature>
<feature type="transmembrane region" description="Helical" evidence="1">
    <location>
        <begin position="341"/>
        <end position="364"/>
    </location>
</feature>
<keyword evidence="2" id="KW-0830">Ubiquinone</keyword>
<evidence type="ECO:0000256" key="1">
    <source>
        <dbReference type="SAM" id="Phobius"/>
    </source>
</evidence>
<gene>
    <name evidence="2" type="ORF">Poly30_50840</name>
</gene>
<feature type="transmembrane region" description="Helical" evidence="1">
    <location>
        <begin position="31"/>
        <end position="52"/>
    </location>
</feature>
<feature type="transmembrane region" description="Helical" evidence="1">
    <location>
        <begin position="244"/>
        <end position="264"/>
    </location>
</feature>
<keyword evidence="1" id="KW-0472">Membrane</keyword>
<feature type="transmembrane region" description="Helical" evidence="1">
    <location>
        <begin position="181"/>
        <end position="202"/>
    </location>
</feature>
<dbReference type="AlphaFoldDB" id="A0A518EZL2"/>